<keyword evidence="2" id="KW-1133">Transmembrane helix</keyword>
<comment type="caution">
    <text evidence="3">The sequence shown here is derived from an EMBL/GenBank/DDBJ whole genome shotgun (WGS) entry which is preliminary data.</text>
</comment>
<keyword evidence="2" id="KW-0812">Transmembrane</keyword>
<keyword evidence="2" id="KW-0472">Membrane</keyword>
<sequence>MGHGPGDDEGWRVMGRRTAWGRGAAVVALLCASAGPASWPAAAAPEAGPAGSSYAFAEDAVSVDGATGTADAQPLDAGKDYRSSLPRAAKLYYRLDLDDTSNAYVSVTAVPRAGGGKLSVSDGIRVSVQNADSHPCSYESANFGSSGSPRPLTAWGARTTSPPTPLCTGSGPYYVLVERVGTADSAVGTWDLELTTATEPALTRTGATSAPSAWDSASPEPLAGEARSRSGGAGFSKAAAIDQGVWRTGISPGQTLYYRVPVDWGRRLSATADLGGSGGGGAGYAVDALNMTLYNPVRAEVADADTGYDGTQVSASLAPLPAVAYANRYARNNTKVNGMRFAGSYYLAVHLSAGVADDFGDGPFDLTLRVRVSGTAQDGPGYAGQPVPGDLFTITAADRQAAAQGETGSDDTTMEALALGGLGTGTVVLVGLGVWTVVGRRGAGAV</sequence>
<gene>
    <name evidence="3" type="ORF">MQP27_26995</name>
</gene>
<name>A0ABS9YBY4_9ACTN</name>
<feature type="region of interest" description="Disordered" evidence="1">
    <location>
        <begin position="201"/>
        <end position="231"/>
    </location>
</feature>
<protein>
    <recommendedName>
        <fullName evidence="5">Peptidase</fullName>
    </recommendedName>
</protein>
<reference evidence="3" key="1">
    <citation type="submission" date="2022-03" db="EMBL/GenBank/DDBJ databases">
        <title>Streptomyces 7R015 and 7R016 isolated from Barleria lupulina in Thailand.</title>
        <authorList>
            <person name="Kanchanasin P."/>
            <person name="Phongsopitanun W."/>
            <person name="Tanasupawat S."/>
        </authorList>
    </citation>
    <scope>NUCLEOTIDE SEQUENCE</scope>
    <source>
        <strain evidence="3">7R015</strain>
    </source>
</reference>
<organism evidence="3 4">
    <name type="scientific">Streptomyces cylindrosporus</name>
    <dbReference type="NCBI Taxonomy" id="2927583"/>
    <lineage>
        <taxon>Bacteria</taxon>
        <taxon>Bacillati</taxon>
        <taxon>Actinomycetota</taxon>
        <taxon>Actinomycetes</taxon>
        <taxon>Kitasatosporales</taxon>
        <taxon>Streptomycetaceae</taxon>
        <taxon>Streptomyces</taxon>
    </lineage>
</organism>
<evidence type="ECO:0000313" key="3">
    <source>
        <dbReference type="EMBL" id="MCI3274738.1"/>
    </source>
</evidence>
<dbReference type="EMBL" id="JALDAY010000008">
    <property type="protein sequence ID" value="MCI3274738.1"/>
    <property type="molecule type" value="Genomic_DNA"/>
</dbReference>
<evidence type="ECO:0000256" key="1">
    <source>
        <dbReference type="SAM" id="MobiDB-lite"/>
    </source>
</evidence>
<keyword evidence="4" id="KW-1185">Reference proteome</keyword>
<evidence type="ECO:0000256" key="2">
    <source>
        <dbReference type="SAM" id="Phobius"/>
    </source>
</evidence>
<dbReference type="RefSeq" id="WP_242768454.1">
    <property type="nucleotide sequence ID" value="NZ_JALDAY010000008.1"/>
</dbReference>
<dbReference type="Proteomes" id="UP001165269">
    <property type="component" value="Unassembled WGS sequence"/>
</dbReference>
<feature type="transmembrane region" description="Helical" evidence="2">
    <location>
        <begin position="416"/>
        <end position="438"/>
    </location>
</feature>
<proteinExistence type="predicted"/>
<evidence type="ECO:0008006" key="5">
    <source>
        <dbReference type="Google" id="ProtNLM"/>
    </source>
</evidence>
<evidence type="ECO:0000313" key="4">
    <source>
        <dbReference type="Proteomes" id="UP001165269"/>
    </source>
</evidence>
<accession>A0ABS9YBY4</accession>